<comment type="caution">
    <text evidence="1">The sequence shown here is derived from an EMBL/GenBank/DDBJ whole genome shotgun (WGS) entry which is preliminary data.</text>
</comment>
<protein>
    <submittedName>
        <fullName evidence="1">Uncharacterized protein</fullName>
    </submittedName>
</protein>
<sequence length="458" mass="51742">MYISAALVAIKCPPKSLPWAFHRQTCPQQSSKLGGPPFLFHMVFQDLVTWIRLIPGKPPLCPQETTVLVFTAYLKGKAAWSRVFDPSSGRAQDQAVLPSRYAVMVWWLDCHWKKSLTDHSILEKQGNLVLGLRFYMGQEVLCCEEDHIALGRLNKYPQGLLKPYVDNVFDSIIDRDTPDGVVSDLCQYTMLHIAAHKLMYDTIKKLNELGAKWLYVRNWLNQVVLLFRYAVVVHRLCKCPWMALDLTGNSTLSRRVLGSNVDLNSHYTDGTPKDDAYMEYDLGYAAGAGLPNCFGLLPNPEQDDWTNIWEDCPPFIPDFDSRTNQWGNQTKANPFPPANLVIGYFLVDGLETLGKLSLDHEIDKPFLESLARMEDMHSILSECPEGLTILLTGEAVSGKTSMKVDYSNFYKAIVPYADKNPVAESMKACLYATRVDELGNDKQQVEVTLYQALDLSIR</sequence>
<dbReference type="Proteomes" id="UP000537989">
    <property type="component" value="Unassembled WGS sequence"/>
</dbReference>
<accession>A0AAN6BY15</accession>
<organism evidence="1 2">
    <name type="scientific">Fusarium austroamericanum</name>
    <dbReference type="NCBI Taxonomy" id="282268"/>
    <lineage>
        <taxon>Eukaryota</taxon>
        <taxon>Fungi</taxon>
        <taxon>Dikarya</taxon>
        <taxon>Ascomycota</taxon>
        <taxon>Pezizomycotina</taxon>
        <taxon>Sordariomycetes</taxon>
        <taxon>Hypocreomycetidae</taxon>
        <taxon>Hypocreales</taxon>
        <taxon>Nectriaceae</taxon>
        <taxon>Fusarium</taxon>
    </lineage>
</organism>
<name>A0AAN6BY15_FUSAU</name>
<keyword evidence="2" id="KW-1185">Reference proteome</keyword>
<reference evidence="1 2" key="1">
    <citation type="submission" date="2020-02" db="EMBL/GenBank/DDBJ databases">
        <title>Identification and distribution of gene clusters putatively required for synthesis of sphingolipid metabolism inhibitors in phylogenetically diverse species of the filamentous fungus Fusarium.</title>
        <authorList>
            <person name="Kim H.-S."/>
            <person name="Busman M."/>
            <person name="Brown D.W."/>
            <person name="Divon H."/>
            <person name="Uhlig S."/>
            <person name="Proctor R.H."/>
        </authorList>
    </citation>
    <scope>NUCLEOTIDE SEQUENCE [LARGE SCALE GENOMIC DNA]</scope>
    <source>
        <strain evidence="1 2">NRRL 2903</strain>
    </source>
</reference>
<dbReference type="AlphaFoldDB" id="A0AAN6BY15"/>
<proteinExistence type="predicted"/>
<gene>
    <name evidence="1" type="ORF">FAUST_8282</name>
</gene>
<evidence type="ECO:0000313" key="2">
    <source>
        <dbReference type="Proteomes" id="UP000537989"/>
    </source>
</evidence>
<dbReference type="EMBL" id="JAAMOD010000259">
    <property type="protein sequence ID" value="KAF5233249.1"/>
    <property type="molecule type" value="Genomic_DNA"/>
</dbReference>
<evidence type="ECO:0000313" key="1">
    <source>
        <dbReference type="EMBL" id="KAF5233249.1"/>
    </source>
</evidence>